<feature type="transmembrane region" description="Helical" evidence="7">
    <location>
        <begin position="295"/>
        <end position="315"/>
    </location>
</feature>
<evidence type="ECO:0000256" key="4">
    <source>
        <dbReference type="ARBA" id="ARBA00022692"/>
    </source>
</evidence>
<feature type="transmembrane region" description="Helical" evidence="7">
    <location>
        <begin position="20"/>
        <end position="38"/>
    </location>
</feature>
<dbReference type="InterPro" id="IPR050833">
    <property type="entry name" value="Poly_Biosynth_Transport"/>
</dbReference>
<feature type="transmembrane region" description="Helical" evidence="7">
    <location>
        <begin position="213"/>
        <end position="237"/>
    </location>
</feature>
<keyword evidence="4 7" id="KW-0812">Transmembrane</keyword>
<proteinExistence type="inferred from homology"/>
<evidence type="ECO:0000256" key="6">
    <source>
        <dbReference type="ARBA" id="ARBA00023136"/>
    </source>
</evidence>
<name>A0A3S0RAI1_9BACT</name>
<evidence type="ECO:0000256" key="5">
    <source>
        <dbReference type="ARBA" id="ARBA00022989"/>
    </source>
</evidence>
<reference evidence="8 9" key="1">
    <citation type="submission" date="2018-12" db="EMBL/GenBank/DDBJ databases">
        <title>Genome sequencing of Prevotella sp. KCOM 3155 (= JS262).</title>
        <authorList>
            <person name="Kook J.-K."/>
            <person name="Park S.-N."/>
            <person name="Lim Y.K."/>
        </authorList>
    </citation>
    <scope>NUCLEOTIDE SEQUENCE [LARGE SCALE GENOMIC DNA]</scope>
    <source>
        <strain evidence="8 9">KCOM 3155</strain>
    </source>
</reference>
<feature type="transmembrane region" description="Helical" evidence="7">
    <location>
        <begin position="80"/>
        <end position="103"/>
    </location>
</feature>
<keyword evidence="5 7" id="KW-1133">Transmembrane helix</keyword>
<evidence type="ECO:0000313" key="9">
    <source>
        <dbReference type="Proteomes" id="UP000278983"/>
    </source>
</evidence>
<accession>A0A3S0RAI1</accession>
<keyword evidence="6 7" id="KW-0472">Membrane</keyword>
<keyword evidence="3" id="KW-1003">Cell membrane</keyword>
<dbReference type="PANTHER" id="PTHR30250">
    <property type="entry name" value="PST FAMILY PREDICTED COLANIC ACID TRANSPORTER"/>
    <property type="match status" value="1"/>
</dbReference>
<dbReference type="PANTHER" id="PTHR30250:SF10">
    <property type="entry name" value="LIPOPOLYSACCHARIDE BIOSYNTHESIS PROTEIN WZXC"/>
    <property type="match status" value="1"/>
</dbReference>
<dbReference type="Proteomes" id="UP000278983">
    <property type="component" value="Unassembled WGS sequence"/>
</dbReference>
<feature type="transmembrane region" description="Helical" evidence="7">
    <location>
        <begin position="415"/>
        <end position="436"/>
    </location>
</feature>
<evidence type="ECO:0000313" key="8">
    <source>
        <dbReference type="EMBL" id="RUL59364.1"/>
    </source>
</evidence>
<feature type="transmembrane region" description="Helical" evidence="7">
    <location>
        <begin position="145"/>
        <end position="165"/>
    </location>
</feature>
<comment type="similarity">
    <text evidence="2">Belongs to the polysaccharide synthase family.</text>
</comment>
<sequence>MSSLKQQTMSGVFWQFMQKMLGQIITFTVSVVLARLILPSDYGTVALAGMYTVLLGIFIDCGLGAALIQKKDVDDLDLSTIFWAQLCFATIIYTMLFFSAPYFSEMFKDDRLTPILRVSALLMPLGTLSTIQTSIISRKMAFKTYFYSTLASSLLSGVIGIVMAFKGYGAWALVGQYMSSSIIGTLTVYLQVRWLPSLKFSKERFLGLFSYGWKYSSAGLIGTICSQLRGYIIGFYYSKADLAFYNRGEGIPGIITKNVSGTISSVLFPALTKLQDDKFAVKRALSRSMKTCSYIMLPLLIGLAAVSDKLVILLYTDKWSQCIPFMQVICIMECISLLATANLQALNAIGRADVVLKLEFYKKPLMLAILIFTAFISPLAICVGMLVYSFYSFVVNAFPNRKLLSYPIIEQLKDIGSNSILALSMGSVVYFIGIILQFNDLIVLLLQIMFGIAYYIIISMLTKNESYIFVRDMILNQIKNKSHIVVQN</sequence>
<evidence type="ECO:0000256" key="7">
    <source>
        <dbReference type="SAM" id="Phobius"/>
    </source>
</evidence>
<protein>
    <submittedName>
        <fullName evidence="8">Lipopolysaccharide biosynthesis protein</fullName>
    </submittedName>
</protein>
<dbReference type="RefSeq" id="WP_126678524.1">
    <property type="nucleotide sequence ID" value="NZ_RYYU01000001.1"/>
</dbReference>
<dbReference type="CDD" id="cd13127">
    <property type="entry name" value="MATE_tuaB_like"/>
    <property type="match status" value="1"/>
</dbReference>
<comment type="subcellular location">
    <subcellularLocation>
        <location evidence="1">Cell membrane</location>
        <topology evidence="1">Multi-pass membrane protein</topology>
    </subcellularLocation>
</comment>
<evidence type="ECO:0000256" key="3">
    <source>
        <dbReference type="ARBA" id="ARBA00022475"/>
    </source>
</evidence>
<evidence type="ECO:0000256" key="2">
    <source>
        <dbReference type="ARBA" id="ARBA00007430"/>
    </source>
</evidence>
<keyword evidence="9" id="KW-1185">Reference proteome</keyword>
<feature type="transmembrane region" description="Helical" evidence="7">
    <location>
        <begin position="322"/>
        <end position="345"/>
    </location>
</feature>
<evidence type="ECO:0000256" key="1">
    <source>
        <dbReference type="ARBA" id="ARBA00004651"/>
    </source>
</evidence>
<dbReference type="EMBL" id="RYYU01000001">
    <property type="protein sequence ID" value="RUL59364.1"/>
    <property type="molecule type" value="Genomic_DNA"/>
</dbReference>
<organism evidence="8 9">
    <name type="scientific">Prevotella koreensis</name>
    <dbReference type="NCBI Taxonomy" id="2490854"/>
    <lineage>
        <taxon>Bacteria</taxon>
        <taxon>Pseudomonadati</taxon>
        <taxon>Bacteroidota</taxon>
        <taxon>Bacteroidia</taxon>
        <taxon>Bacteroidales</taxon>
        <taxon>Prevotellaceae</taxon>
        <taxon>Prevotella</taxon>
    </lineage>
</organism>
<feature type="transmembrane region" description="Helical" evidence="7">
    <location>
        <begin position="365"/>
        <end position="394"/>
    </location>
</feature>
<feature type="transmembrane region" description="Helical" evidence="7">
    <location>
        <begin position="44"/>
        <end position="68"/>
    </location>
</feature>
<gene>
    <name evidence="8" type="ORF">EHV08_06070</name>
</gene>
<dbReference type="GO" id="GO:0005886">
    <property type="term" value="C:plasma membrane"/>
    <property type="evidence" value="ECO:0007669"/>
    <property type="project" value="UniProtKB-SubCell"/>
</dbReference>
<feature type="transmembrane region" description="Helical" evidence="7">
    <location>
        <begin position="171"/>
        <end position="192"/>
    </location>
</feature>
<dbReference type="OrthoDB" id="9770347at2"/>
<dbReference type="AlphaFoldDB" id="A0A3S0RAI1"/>
<comment type="caution">
    <text evidence="8">The sequence shown here is derived from an EMBL/GenBank/DDBJ whole genome shotgun (WGS) entry which is preliminary data.</text>
</comment>
<feature type="transmembrane region" description="Helical" evidence="7">
    <location>
        <begin position="442"/>
        <end position="461"/>
    </location>
</feature>
<dbReference type="Pfam" id="PF13440">
    <property type="entry name" value="Polysacc_synt_3"/>
    <property type="match status" value="1"/>
</dbReference>